<keyword evidence="3" id="KW-1185">Reference proteome</keyword>
<evidence type="ECO:0000313" key="2">
    <source>
        <dbReference type="EMBL" id="GAA4019027.1"/>
    </source>
</evidence>
<dbReference type="Proteomes" id="UP001500456">
    <property type="component" value="Unassembled WGS sequence"/>
</dbReference>
<gene>
    <name evidence="2" type="ORF">GCM10022232_73780</name>
</gene>
<name>A0ABP7T0D0_9ACTN</name>
<keyword evidence="1" id="KW-0812">Transmembrane</keyword>
<dbReference type="RefSeq" id="WP_266439078.1">
    <property type="nucleotide sequence ID" value="NZ_BAAAZX010000028.1"/>
</dbReference>
<evidence type="ECO:0000313" key="3">
    <source>
        <dbReference type="Proteomes" id="UP001500456"/>
    </source>
</evidence>
<reference evidence="3" key="1">
    <citation type="journal article" date="2019" name="Int. J. Syst. Evol. Microbiol.">
        <title>The Global Catalogue of Microorganisms (GCM) 10K type strain sequencing project: providing services to taxonomists for standard genome sequencing and annotation.</title>
        <authorList>
            <consortium name="The Broad Institute Genomics Platform"/>
            <consortium name="The Broad Institute Genome Sequencing Center for Infectious Disease"/>
            <person name="Wu L."/>
            <person name="Ma J."/>
        </authorList>
    </citation>
    <scope>NUCLEOTIDE SEQUENCE [LARGE SCALE GENOMIC DNA]</scope>
    <source>
        <strain evidence="3">JCM 16924</strain>
    </source>
</reference>
<feature type="transmembrane region" description="Helical" evidence="1">
    <location>
        <begin position="35"/>
        <end position="53"/>
    </location>
</feature>
<dbReference type="EMBL" id="BAAAZX010000028">
    <property type="protein sequence ID" value="GAA4019027.1"/>
    <property type="molecule type" value="Genomic_DNA"/>
</dbReference>
<comment type="caution">
    <text evidence="2">The sequence shown here is derived from an EMBL/GenBank/DDBJ whole genome shotgun (WGS) entry which is preliminary data.</text>
</comment>
<feature type="transmembrane region" description="Helical" evidence="1">
    <location>
        <begin position="9"/>
        <end position="29"/>
    </location>
</feature>
<accession>A0ABP7T0D0</accession>
<feature type="transmembrane region" description="Helical" evidence="1">
    <location>
        <begin position="107"/>
        <end position="125"/>
    </location>
</feature>
<sequence length="127" mass="14206">MLASVAEEWLWLMAATATVVHCSAMARWIPAQKFWRVYPFIWVLCLAGMIAFGQATGRSLAAMLVMYAFMLIGLTIGMFPTRKLFAQWSTAIKAGETPEGYDYPRSHLTFCAVIVVLMLFAAFALTR</sequence>
<feature type="transmembrane region" description="Helical" evidence="1">
    <location>
        <begin position="60"/>
        <end position="79"/>
    </location>
</feature>
<organism evidence="2 3">
    <name type="scientific">Streptomyces plumbiresistens</name>
    <dbReference type="NCBI Taxonomy" id="511811"/>
    <lineage>
        <taxon>Bacteria</taxon>
        <taxon>Bacillati</taxon>
        <taxon>Actinomycetota</taxon>
        <taxon>Actinomycetes</taxon>
        <taxon>Kitasatosporales</taxon>
        <taxon>Streptomycetaceae</taxon>
        <taxon>Streptomyces</taxon>
    </lineage>
</organism>
<evidence type="ECO:0008006" key="4">
    <source>
        <dbReference type="Google" id="ProtNLM"/>
    </source>
</evidence>
<evidence type="ECO:0000256" key="1">
    <source>
        <dbReference type="SAM" id="Phobius"/>
    </source>
</evidence>
<proteinExistence type="predicted"/>
<keyword evidence="1" id="KW-0472">Membrane</keyword>
<protein>
    <recommendedName>
        <fullName evidence="4">Integral membrane protein</fullName>
    </recommendedName>
</protein>
<keyword evidence="1" id="KW-1133">Transmembrane helix</keyword>